<accession>A0A3P7M3U1</accession>
<name>A0A3P7M3U1_STRVU</name>
<proteinExistence type="predicted"/>
<dbReference type="EMBL" id="UYYB01145945">
    <property type="protein sequence ID" value="VDM85832.1"/>
    <property type="molecule type" value="Genomic_DNA"/>
</dbReference>
<dbReference type="Proteomes" id="UP000270094">
    <property type="component" value="Unassembled WGS sequence"/>
</dbReference>
<protein>
    <submittedName>
        <fullName evidence="1">Uncharacterized protein</fullName>
    </submittedName>
</protein>
<reference evidence="1 2" key="1">
    <citation type="submission" date="2018-11" db="EMBL/GenBank/DDBJ databases">
        <authorList>
            <consortium name="Pathogen Informatics"/>
        </authorList>
    </citation>
    <scope>NUCLEOTIDE SEQUENCE [LARGE SCALE GENOMIC DNA]</scope>
</reference>
<evidence type="ECO:0000313" key="2">
    <source>
        <dbReference type="Proteomes" id="UP000270094"/>
    </source>
</evidence>
<organism evidence="1 2">
    <name type="scientific">Strongylus vulgaris</name>
    <name type="common">Blood worm</name>
    <dbReference type="NCBI Taxonomy" id="40348"/>
    <lineage>
        <taxon>Eukaryota</taxon>
        <taxon>Metazoa</taxon>
        <taxon>Ecdysozoa</taxon>
        <taxon>Nematoda</taxon>
        <taxon>Chromadorea</taxon>
        <taxon>Rhabditida</taxon>
        <taxon>Rhabditina</taxon>
        <taxon>Rhabditomorpha</taxon>
        <taxon>Strongyloidea</taxon>
        <taxon>Strongylidae</taxon>
        <taxon>Strongylus</taxon>
    </lineage>
</organism>
<keyword evidence="2" id="KW-1185">Reference proteome</keyword>
<dbReference type="AlphaFoldDB" id="A0A3P7M3U1"/>
<evidence type="ECO:0000313" key="1">
    <source>
        <dbReference type="EMBL" id="VDM85832.1"/>
    </source>
</evidence>
<sequence>MQSKEVISYCTVSTAIKAVYELIEVPRVLGPPRRAVVGIAGIERQVTRVYLANNTVVGLRRQEEAAGTVPYCL</sequence>
<gene>
    <name evidence="1" type="ORF">SVUK_LOCUS20830</name>
</gene>